<accession>A0AAP3GEA8</accession>
<dbReference type="RefSeq" id="WP_258435181.1">
    <property type="nucleotide sequence ID" value="NZ_JANSGW010000163.1"/>
</dbReference>
<proteinExistence type="predicted"/>
<feature type="non-terminal residue" evidence="1">
    <location>
        <position position="1"/>
    </location>
</feature>
<comment type="caution">
    <text evidence="1">The sequence shown here is derived from an EMBL/GenBank/DDBJ whole genome shotgun (WGS) entry which is preliminary data.</text>
</comment>
<organism evidence="1 2">
    <name type="scientific">Brevibacillus laterosporus</name>
    <name type="common">Bacillus laterosporus</name>
    <dbReference type="NCBI Taxonomy" id="1465"/>
    <lineage>
        <taxon>Bacteria</taxon>
        <taxon>Bacillati</taxon>
        <taxon>Bacillota</taxon>
        <taxon>Bacilli</taxon>
        <taxon>Bacillales</taxon>
        <taxon>Paenibacillaceae</taxon>
        <taxon>Brevibacillus</taxon>
    </lineage>
</organism>
<sequence>ELVGWFREEMLVRATDEEVAEAQRQVARENIKPGVYVKLTVATEEEAAAEVERQQALDQFKPGDKVRLVNGGGKLPLHGFENGGIYTVGLREDDAIVTIKRQDGKKGYAKPDQLEKVTDE</sequence>
<dbReference type="AlphaFoldDB" id="A0AAP3GEA8"/>
<dbReference type="EMBL" id="JAPTNE010000163">
    <property type="protein sequence ID" value="MCZ0810569.1"/>
    <property type="molecule type" value="Genomic_DNA"/>
</dbReference>
<evidence type="ECO:0000313" key="2">
    <source>
        <dbReference type="Proteomes" id="UP001077662"/>
    </source>
</evidence>
<feature type="non-terminal residue" evidence="1">
    <location>
        <position position="120"/>
    </location>
</feature>
<reference evidence="1" key="1">
    <citation type="submission" date="2022-09" db="EMBL/GenBank/DDBJ databases">
        <title>Genome analysis and characterization of larvicidal activity of Brevibacillus strains.</title>
        <authorList>
            <person name="Patrusheva E.V."/>
            <person name="Izotova A.O."/>
            <person name="Toshchakov S.V."/>
            <person name="Sineoky S.P."/>
        </authorList>
    </citation>
    <scope>NUCLEOTIDE SEQUENCE</scope>
    <source>
        <strain evidence="1">VKPM_B-13247</strain>
    </source>
</reference>
<gene>
    <name evidence="1" type="ORF">O0554_27600</name>
</gene>
<evidence type="ECO:0000313" key="1">
    <source>
        <dbReference type="EMBL" id="MCZ0810569.1"/>
    </source>
</evidence>
<protein>
    <submittedName>
        <fullName evidence="1">Uncharacterized protein</fullName>
    </submittedName>
</protein>
<name>A0AAP3GEA8_BRELA</name>
<dbReference type="Proteomes" id="UP001077662">
    <property type="component" value="Unassembled WGS sequence"/>
</dbReference>